<accession>A0A0A9A961</accession>
<organism evidence="2">
    <name type="scientific">Arundo donax</name>
    <name type="common">Giant reed</name>
    <name type="synonym">Donax arundinaceus</name>
    <dbReference type="NCBI Taxonomy" id="35708"/>
    <lineage>
        <taxon>Eukaryota</taxon>
        <taxon>Viridiplantae</taxon>
        <taxon>Streptophyta</taxon>
        <taxon>Embryophyta</taxon>
        <taxon>Tracheophyta</taxon>
        <taxon>Spermatophyta</taxon>
        <taxon>Magnoliopsida</taxon>
        <taxon>Liliopsida</taxon>
        <taxon>Poales</taxon>
        <taxon>Poaceae</taxon>
        <taxon>PACMAD clade</taxon>
        <taxon>Arundinoideae</taxon>
        <taxon>Arundineae</taxon>
        <taxon>Arundo</taxon>
    </lineage>
</organism>
<feature type="region of interest" description="Disordered" evidence="1">
    <location>
        <begin position="1"/>
        <end position="72"/>
    </location>
</feature>
<dbReference type="EMBL" id="GBRH01249681">
    <property type="protein sequence ID" value="JAD48214.1"/>
    <property type="molecule type" value="Transcribed_RNA"/>
</dbReference>
<dbReference type="AlphaFoldDB" id="A0A0A9A961"/>
<proteinExistence type="predicted"/>
<sequence>MATAVLSPCSDMPPSPPTTGRRPLPPPAPRGHGPRPRAPTPKASAHPLPTRTSSRHRCPPPAAQSRTGAPCRSCSMKWELATRARCSALAPPPSPP</sequence>
<reference evidence="2" key="1">
    <citation type="submission" date="2014-09" db="EMBL/GenBank/DDBJ databases">
        <authorList>
            <person name="Magalhaes I.L.F."/>
            <person name="Oliveira U."/>
            <person name="Santos F.R."/>
            <person name="Vidigal T.H.D.A."/>
            <person name="Brescovit A.D."/>
            <person name="Santos A.J."/>
        </authorList>
    </citation>
    <scope>NUCLEOTIDE SEQUENCE</scope>
    <source>
        <tissue evidence="2">Shoot tissue taken approximately 20 cm above the soil surface</tissue>
    </source>
</reference>
<evidence type="ECO:0000256" key="1">
    <source>
        <dbReference type="SAM" id="MobiDB-lite"/>
    </source>
</evidence>
<protein>
    <submittedName>
        <fullName evidence="2">Uncharacterized protein</fullName>
    </submittedName>
</protein>
<name>A0A0A9A961_ARUDO</name>
<evidence type="ECO:0000313" key="2">
    <source>
        <dbReference type="EMBL" id="JAD48214.1"/>
    </source>
</evidence>
<feature type="compositionally biased region" description="Pro residues" evidence="1">
    <location>
        <begin position="11"/>
        <end position="29"/>
    </location>
</feature>
<reference evidence="2" key="2">
    <citation type="journal article" date="2015" name="Data Brief">
        <title>Shoot transcriptome of the giant reed, Arundo donax.</title>
        <authorList>
            <person name="Barrero R.A."/>
            <person name="Guerrero F.D."/>
            <person name="Moolhuijzen P."/>
            <person name="Goolsby J.A."/>
            <person name="Tidwell J."/>
            <person name="Bellgard S.E."/>
            <person name="Bellgard M.I."/>
        </authorList>
    </citation>
    <scope>NUCLEOTIDE SEQUENCE</scope>
    <source>
        <tissue evidence="2">Shoot tissue taken approximately 20 cm above the soil surface</tissue>
    </source>
</reference>